<evidence type="ECO:0000313" key="4">
    <source>
        <dbReference type="EMBL" id="GGH32555.1"/>
    </source>
</evidence>
<dbReference type="InterPro" id="IPR036291">
    <property type="entry name" value="NAD(P)-bd_dom_sf"/>
</dbReference>
<keyword evidence="5" id="KW-1185">Reference proteome</keyword>
<evidence type="ECO:0000256" key="2">
    <source>
        <dbReference type="ARBA" id="ARBA00007637"/>
    </source>
</evidence>
<dbReference type="PRINTS" id="PR01713">
    <property type="entry name" value="NUCEPIMERASE"/>
</dbReference>
<reference evidence="4" key="2">
    <citation type="submission" date="2020-09" db="EMBL/GenBank/DDBJ databases">
        <authorList>
            <person name="Sun Q."/>
            <person name="Zhou Y."/>
        </authorList>
    </citation>
    <scope>NUCLEOTIDE SEQUENCE</scope>
    <source>
        <strain evidence="4">CGMCC 1.12214</strain>
    </source>
</reference>
<dbReference type="EMBL" id="BMES01000003">
    <property type="protein sequence ID" value="GGH32555.1"/>
    <property type="molecule type" value="Genomic_DNA"/>
</dbReference>
<proteinExistence type="inferred from homology"/>
<dbReference type="Gene3D" id="3.40.50.720">
    <property type="entry name" value="NAD(P)-binding Rossmann-like Domain"/>
    <property type="match status" value="1"/>
</dbReference>
<name>A0A917IBM7_9HYPH</name>
<evidence type="ECO:0000313" key="5">
    <source>
        <dbReference type="Proteomes" id="UP000603912"/>
    </source>
</evidence>
<dbReference type="PANTHER" id="PTHR43000">
    <property type="entry name" value="DTDP-D-GLUCOSE 4,6-DEHYDRATASE-RELATED"/>
    <property type="match status" value="1"/>
</dbReference>
<dbReference type="InterPro" id="IPR001509">
    <property type="entry name" value="Epimerase_deHydtase"/>
</dbReference>
<dbReference type="Pfam" id="PF01370">
    <property type="entry name" value="Epimerase"/>
    <property type="match status" value="2"/>
</dbReference>
<evidence type="ECO:0000256" key="1">
    <source>
        <dbReference type="ARBA" id="ARBA00005125"/>
    </source>
</evidence>
<comment type="similarity">
    <text evidence="2">Belongs to the NAD(P)-dependent epimerase/dehydratase family.</text>
</comment>
<feature type="domain" description="NAD-dependent epimerase/dehydratase" evidence="3">
    <location>
        <begin position="7"/>
        <end position="133"/>
    </location>
</feature>
<accession>A0A917IBM7</accession>
<dbReference type="Proteomes" id="UP000603912">
    <property type="component" value="Unassembled WGS sequence"/>
</dbReference>
<reference evidence="4" key="1">
    <citation type="journal article" date="2014" name="Int. J. Syst. Evol. Microbiol.">
        <title>Complete genome sequence of Corynebacterium casei LMG S-19264T (=DSM 44701T), isolated from a smear-ripened cheese.</title>
        <authorList>
            <consortium name="US DOE Joint Genome Institute (JGI-PGF)"/>
            <person name="Walter F."/>
            <person name="Albersmeier A."/>
            <person name="Kalinowski J."/>
            <person name="Ruckert C."/>
        </authorList>
    </citation>
    <scope>NUCLEOTIDE SEQUENCE</scope>
    <source>
        <strain evidence="4">CGMCC 1.12214</strain>
    </source>
</reference>
<comment type="pathway">
    <text evidence="1">Bacterial outer membrane biogenesis; LPS O-antigen biosynthesis.</text>
</comment>
<sequence>MPVSDRILITGGAGFIGRYVARACLERGYDVRVLDSLIDQVHGGKQPDHLDRAIEVAVGDVRDEAAVGRALQGVDAVIHLAAEVGVGQSMYAVDRYVGVNDLGTAVLFQKLIEKPVRRVVVASSMSIYGEGLYRDADGHMVEDAERKPRTSDVQGWDPVDRQGRALTPLPTPEWKRPSLASVYALTKYVQERLTLTVAPAYGMEAAALRLFNVYGPGQALSNPYTGVLAIFASRILNGQRPMIFEDGLQRRDFVHVTDVAKAFMLALEKPAANGQVYNVGSGHDRSVAEIGEMLAAAMGRPEQTPEIVAKARIGDIRHCFCDISKARDELGFTASMDFSQGLAELAEWVEQQTAEDRVAEARQELERRGLVA</sequence>
<feature type="domain" description="NAD-dependent epimerase/dehydratase" evidence="3">
    <location>
        <begin position="180"/>
        <end position="280"/>
    </location>
</feature>
<dbReference type="SUPFAM" id="SSF51735">
    <property type="entry name" value="NAD(P)-binding Rossmann-fold domains"/>
    <property type="match status" value="1"/>
</dbReference>
<organism evidence="4 5">
    <name type="scientific">Alsobacter metallidurans</name>
    <dbReference type="NCBI Taxonomy" id="340221"/>
    <lineage>
        <taxon>Bacteria</taxon>
        <taxon>Pseudomonadati</taxon>
        <taxon>Pseudomonadota</taxon>
        <taxon>Alphaproteobacteria</taxon>
        <taxon>Hyphomicrobiales</taxon>
        <taxon>Alsobacteraceae</taxon>
        <taxon>Alsobacter</taxon>
    </lineage>
</organism>
<dbReference type="AlphaFoldDB" id="A0A917IBM7"/>
<gene>
    <name evidence="4" type="ORF">GCM10007036_44520</name>
</gene>
<protein>
    <submittedName>
        <fullName evidence="4">Nucleoside-diphosphate-sugar epimerase</fullName>
    </submittedName>
</protein>
<comment type="caution">
    <text evidence="4">The sequence shown here is derived from an EMBL/GenBank/DDBJ whole genome shotgun (WGS) entry which is preliminary data.</text>
</comment>
<evidence type="ECO:0000259" key="3">
    <source>
        <dbReference type="Pfam" id="PF01370"/>
    </source>
</evidence>